<dbReference type="PANTHER" id="PTHR43320:SF2">
    <property type="entry name" value="2-DEHYDRO-3-DEOXYGLUCONOKINASE_2-DEHYDRO-3-DEOXYGALACTONOKINASE"/>
    <property type="match status" value="1"/>
</dbReference>
<name>A0A5J4QIP1_9ZZZZ</name>
<keyword evidence="2 5" id="KW-0808">Transferase</keyword>
<dbReference type="SUPFAM" id="SSF53613">
    <property type="entry name" value="Ribokinase-like"/>
    <property type="match status" value="1"/>
</dbReference>
<reference evidence="5" key="1">
    <citation type="submission" date="2019-03" db="EMBL/GenBank/DDBJ databases">
        <title>Single cell metagenomics reveals metabolic interactions within the superorganism composed of flagellate Streblomastix strix and complex community of Bacteroidetes bacteria on its surface.</title>
        <authorList>
            <person name="Treitli S.C."/>
            <person name="Kolisko M."/>
            <person name="Husnik F."/>
            <person name="Keeling P."/>
            <person name="Hampl V."/>
        </authorList>
    </citation>
    <scope>NUCLEOTIDE SEQUENCE</scope>
    <source>
        <strain evidence="5">STM</strain>
    </source>
</reference>
<dbReference type="AlphaFoldDB" id="A0A5J4QIP1"/>
<dbReference type="InterPro" id="IPR052700">
    <property type="entry name" value="Carb_kinase_PfkB-like"/>
</dbReference>
<dbReference type="Pfam" id="PF00294">
    <property type="entry name" value="PfkB"/>
    <property type="match status" value="1"/>
</dbReference>
<comment type="similarity">
    <text evidence="1">Belongs to the carbohydrate kinase PfkB family.</text>
</comment>
<gene>
    <name evidence="5" type="ORF">EZS27_029430</name>
</gene>
<sequence length="347" mass="37746">MGKKIITLGEIMLRLATSDYLRFSQATEFNATFGGGEANVAVSLANYGLETEFVTRLPKNDIAQSCVMNLRSHNVGTNKIIYGGERLGIYFLETGAVARASKVVYDRSNSSISTLEPGMIDWKEIFKDACWFHWTGITSALSQGAADVCLEAIKAANSAGVTVSCDLNYRKNLWKYGKSASEIMPALVEGCDIILGNEEDCEKVFGIKPESFDVTATGGEVNAAEFESVCAQMIKRFPRCKKMIVTLRGAINANHNTWVGVLYSDGSLKISQRYDITHIVDRVGGGDSFMGGLIYGLITYPSDDQKALEFAVAASCLKHTIYGDFNLVTVAEVENLIKGDGSGRVSR</sequence>
<organism evidence="5">
    <name type="scientific">termite gut metagenome</name>
    <dbReference type="NCBI Taxonomy" id="433724"/>
    <lineage>
        <taxon>unclassified sequences</taxon>
        <taxon>metagenomes</taxon>
        <taxon>organismal metagenomes</taxon>
    </lineage>
</organism>
<dbReference type="EMBL" id="SNRY01003471">
    <property type="protein sequence ID" value="KAA6320848.1"/>
    <property type="molecule type" value="Genomic_DNA"/>
</dbReference>
<evidence type="ECO:0000256" key="3">
    <source>
        <dbReference type="ARBA" id="ARBA00022777"/>
    </source>
</evidence>
<dbReference type="EC" id="2.7.1.45" evidence="5"/>
<keyword evidence="3 5" id="KW-0418">Kinase</keyword>
<protein>
    <submittedName>
        <fullName evidence="5">2-dehydro-3-deoxygluconokinase</fullName>
        <ecNumber evidence="5">2.7.1.45</ecNumber>
    </submittedName>
</protein>
<dbReference type="Gene3D" id="3.40.1190.20">
    <property type="match status" value="1"/>
</dbReference>
<dbReference type="GO" id="GO:0008673">
    <property type="term" value="F:2-dehydro-3-deoxygluconokinase activity"/>
    <property type="evidence" value="ECO:0007669"/>
    <property type="project" value="UniProtKB-EC"/>
</dbReference>
<dbReference type="PANTHER" id="PTHR43320">
    <property type="entry name" value="SUGAR KINASE"/>
    <property type="match status" value="1"/>
</dbReference>
<proteinExistence type="inferred from homology"/>
<evidence type="ECO:0000259" key="4">
    <source>
        <dbReference type="Pfam" id="PF00294"/>
    </source>
</evidence>
<accession>A0A5J4QIP1</accession>
<dbReference type="InterPro" id="IPR029056">
    <property type="entry name" value="Ribokinase-like"/>
</dbReference>
<evidence type="ECO:0000256" key="2">
    <source>
        <dbReference type="ARBA" id="ARBA00022679"/>
    </source>
</evidence>
<dbReference type="CDD" id="cd01166">
    <property type="entry name" value="KdgK"/>
    <property type="match status" value="1"/>
</dbReference>
<evidence type="ECO:0000313" key="5">
    <source>
        <dbReference type="EMBL" id="KAA6320848.1"/>
    </source>
</evidence>
<evidence type="ECO:0000256" key="1">
    <source>
        <dbReference type="ARBA" id="ARBA00010688"/>
    </source>
</evidence>
<comment type="caution">
    <text evidence="5">The sequence shown here is derived from an EMBL/GenBank/DDBJ whole genome shotgun (WGS) entry which is preliminary data.</text>
</comment>
<feature type="domain" description="Carbohydrate kinase PfkB" evidence="4">
    <location>
        <begin position="4"/>
        <end position="318"/>
    </location>
</feature>
<dbReference type="InterPro" id="IPR011611">
    <property type="entry name" value="PfkB_dom"/>
</dbReference>